<accession>V9Z4B4</accession>
<evidence type="ECO:0000313" key="2">
    <source>
        <dbReference type="EMBL" id="AHE38819.1"/>
    </source>
</evidence>
<organism evidence="2">
    <name type="scientific">Streptomyces sp. FR1</name>
    <dbReference type="NCBI Taxonomy" id="349971"/>
    <lineage>
        <taxon>Bacteria</taxon>
        <taxon>Bacillati</taxon>
        <taxon>Actinomycetota</taxon>
        <taxon>Actinomycetes</taxon>
        <taxon>Kitasatosporales</taxon>
        <taxon>Streptomycetaceae</taxon>
        <taxon>Streptomyces</taxon>
    </lineage>
</organism>
<dbReference type="EMBL" id="KF602048">
    <property type="protein sequence ID" value="AHE38819.1"/>
    <property type="molecule type" value="Genomic_DNA"/>
</dbReference>
<sequence>MTTTAQRYRFGQTDEDGRTPVYVDGSDTPSGVIAPDGRGTRRWTARPILDATGHGGGAYRVKDEAATEVVAAVDRAASVRAAMAQLPAVVGWRYAAWEEIEQGRIRVVRPVECEQVYRRHRAAVGEPVTMDRLTVTESWVFVAGEQDGNALRYLQLFAHDWRTVGALVPDDTPARAGKPEGWLTVGDVIKRPDDADTRKAPKAAGPVVRTRLDYEIGTRTLAVDLGFVVTYDVPADTARRAKSARAAVESGGCLFAPSEIGAVDAQMPVPAGLANSARKAGR</sequence>
<dbReference type="AlphaFoldDB" id="V9Z4B4"/>
<dbReference type="RefSeq" id="WP_024126201.1">
    <property type="nucleotide sequence ID" value="NC_023283.1"/>
</dbReference>
<evidence type="ECO:0000256" key="1">
    <source>
        <dbReference type="SAM" id="MobiDB-lite"/>
    </source>
</evidence>
<gene>
    <name evidence="2" type="ORF">pFRL3_42</name>
</gene>
<keyword evidence="2" id="KW-0614">Plasmid</keyword>
<reference evidence="2" key="1">
    <citation type="submission" date="2013-09" db="EMBL/GenBank/DDBJ databases">
        <title>Complete nucleotide sequence of Streptomyces linear plasmid pFRL3.</title>
        <authorList>
            <person name="Chen Z."/>
            <person name="Fang P."/>
            <person name="Qin Z."/>
        </authorList>
    </citation>
    <scope>NUCLEOTIDE SEQUENCE</scope>
    <source>
        <plasmid evidence="2">pFRL3</plasmid>
    </source>
</reference>
<name>V9Z4B4_9ACTN</name>
<feature type="region of interest" description="Disordered" evidence="1">
    <location>
        <begin position="1"/>
        <end position="39"/>
    </location>
</feature>
<proteinExistence type="predicted"/>
<protein>
    <submittedName>
        <fullName evidence="2">Uncharacterized protein</fullName>
    </submittedName>
</protein>
<geneLocation type="plasmid" evidence="2">
    <name>pFRL3</name>
</geneLocation>